<evidence type="ECO:0000256" key="1">
    <source>
        <dbReference type="ARBA" id="ARBA00022730"/>
    </source>
</evidence>
<gene>
    <name evidence="5" type="primary">rplY</name>
    <name evidence="5" type="synonym">ctc</name>
    <name evidence="9" type="ORF">L21TH_1378</name>
</gene>
<dbReference type="Gene3D" id="2.40.240.10">
    <property type="entry name" value="Ribosomal Protein L25, Chain P"/>
    <property type="match status" value="1"/>
</dbReference>
<comment type="function">
    <text evidence="5">This is one of the proteins that binds to the 5S RNA in the ribosome where it forms part of the central protuberance.</text>
</comment>
<dbReference type="SUPFAM" id="SSF50715">
    <property type="entry name" value="Ribosomal protein L25-like"/>
    <property type="match status" value="1"/>
</dbReference>
<dbReference type="Pfam" id="PF14693">
    <property type="entry name" value="Ribosomal_TL5_C"/>
    <property type="match status" value="1"/>
</dbReference>
<dbReference type="GO" id="GO:0008097">
    <property type="term" value="F:5S rRNA binding"/>
    <property type="evidence" value="ECO:0007669"/>
    <property type="project" value="InterPro"/>
</dbReference>
<comment type="similarity">
    <text evidence="5">Belongs to the bacterial ribosomal protein bL25 family. CTC subfamily.</text>
</comment>
<sequence>MGSPKLKAEVRDTIGRRKCKKIRKKGFVPAVVYGHNKETKEIKVEEVELEKVLNRHGYKTTIDLEIDGKVVTTIIKEVQRHITKDNFLHIDFQQLSKDEKIKLQVPINLIGREKVESSTSIFQQQLVELDIQCLPKNIVKSIDVDISELKFGEYITVSDLNIPEDSGVEVLNNPNEIIGTLTSTTKQTDDTEQQDTPIYESSKSILDI</sequence>
<dbReference type="InterPro" id="IPR001021">
    <property type="entry name" value="Ribosomal_bL25_long"/>
</dbReference>
<dbReference type="InterPro" id="IPR029751">
    <property type="entry name" value="Ribosomal_L25_dom"/>
</dbReference>
<evidence type="ECO:0000256" key="2">
    <source>
        <dbReference type="ARBA" id="ARBA00022884"/>
    </source>
</evidence>
<comment type="caution">
    <text evidence="9">The sequence shown here is derived from an EMBL/GenBank/DDBJ whole genome shotgun (WGS) entry which is preliminary data.</text>
</comment>
<comment type="subunit">
    <text evidence="5">Part of the 50S ribosomal subunit; part of the 5S rRNA/L5/L18/L25 subcomplex. Contacts the 5S rRNA. Binds to the 5S rRNA independently of L5 and L18.</text>
</comment>
<evidence type="ECO:0000313" key="10">
    <source>
        <dbReference type="Proteomes" id="UP000013378"/>
    </source>
</evidence>
<keyword evidence="4 5" id="KW-0687">Ribonucleoprotein</keyword>
<evidence type="ECO:0000256" key="6">
    <source>
        <dbReference type="SAM" id="MobiDB-lite"/>
    </source>
</evidence>
<organism evidence="9 10">
    <name type="scientific">Caldisalinibacter kiritimatiensis</name>
    <dbReference type="NCBI Taxonomy" id="1304284"/>
    <lineage>
        <taxon>Bacteria</taxon>
        <taxon>Bacillati</taxon>
        <taxon>Bacillota</taxon>
        <taxon>Tissierellia</taxon>
        <taxon>Tissierellales</taxon>
        <taxon>Thermohalobacteraceae</taxon>
        <taxon>Caldisalinibacter</taxon>
    </lineage>
</organism>
<dbReference type="Gene3D" id="2.170.120.20">
    <property type="entry name" value="Ribosomal protein L25, beta domain"/>
    <property type="match status" value="1"/>
</dbReference>
<evidence type="ECO:0000313" key="9">
    <source>
        <dbReference type="EMBL" id="EOD00578.1"/>
    </source>
</evidence>
<dbReference type="CDD" id="cd00495">
    <property type="entry name" value="Ribosomal_L25_TL5_CTC"/>
    <property type="match status" value="1"/>
</dbReference>
<feature type="domain" description="Large ribosomal subunit protein bL25 L25" evidence="7">
    <location>
        <begin position="6"/>
        <end position="92"/>
    </location>
</feature>
<evidence type="ECO:0000256" key="3">
    <source>
        <dbReference type="ARBA" id="ARBA00022980"/>
    </source>
</evidence>
<dbReference type="OrthoDB" id="9790002at2"/>
<dbReference type="InterPro" id="IPR020930">
    <property type="entry name" value="Ribosomal_uL5_bac-type"/>
</dbReference>
<dbReference type="eggNOG" id="COG1825">
    <property type="taxonomic scope" value="Bacteria"/>
</dbReference>
<dbReference type="Proteomes" id="UP000013378">
    <property type="component" value="Unassembled WGS sequence"/>
</dbReference>
<dbReference type="NCBIfam" id="NF004612">
    <property type="entry name" value="PRK05943.1"/>
    <property type="match status" value="1"/>
</dbReference>
<dbReference type="InterPro" id="IPR011035">
    <property type="entry name" value="Ribosomal_bL25/Gln-tRNA_synth"/>
</dbReference>
<dbReference type="RefSeq" id="WP_006312563.1">
    <property type="nucleotide sequence ID" value="NZ_ARZA01000143.1"/>
</dbReference>
<accession>R1ATW9</accession>
<dbReference type="GO" id="GO:0003735">
    <property type="term" value="F:structural constituent of ribosome"/>
    <property type="evidence" value="ECO:0007669"/>
    <property type="project" value="InterPro"/>
</dbReference>
<keyword evidence="3 5" id="KW-0689">Ribosomal protein</keyword>
<dbReference type="InterPro" id="IPR037121">
    <property type="entry name" value="Ribosomal_bL25_C"/>
</dbReference>
<dbReference type="AlphaFoldDB" id="R1ATW9"/>
<evidence type="ECO:0000256" key="5">
    <source>
        <dbReference type="HAMAP-Rule" id="MF_01334"/>
    </source>
</evidence>
<dbReference type="InterPro" id="IPR020056">
    <property type="entry name" value="Rbsml_bL25/Gln-tRNA_synth_N"/>
</dbReference>
<feature type="region of interest" description="Disordered" evidence="6">
    <location>
        <begin position="182"/>
        <end position="208"/>
    </location>
</feature>
<dbReference type="GO" id="GO:0006412">
    <property type="term" value="P:translation"/>
    <property type="evidence" value="ECO:0007669"/>
    <property type="project" value="UniProtKB-UniRule"/>
</dbReference>
<evidence type="ECO:0000256" key="4">
    <source>
        <dbReference type="ARBA" id="ARBA00023274"/>
    </source>
</evidence>
<proteinExistence type="inferred from homology"/>
<keyword evidence="10" id="KW-1185">Reference proteome</keyword>
<dbReference type="HAMAP" id="MF_01334">
    <property type="entry name" value="Ribosomal_bL25_CTC"/>
    <property type="match status" value="1"/>
</dbReference>
<evidence type="ECO:0000259" key="8">
    <source>
        <dbReference type="Pfam" id="PF14693"/>
    </source>
</evidence>
<protein>
    <recommendedName>
        <fullName evidence="5">Large ribosomal subunit protein bL25</fullName>
    </recommendedName>
    <alternativeName>
        <fullName evidence="5">General stress protein CTC</fullName>
    </alternativeName>
</protein>
<feature type="compositionally biased region" description="Polar residues" evidence="6">
    <location>
        <begin position="199"/>
        <end position="208"/>
    </location>
</feature>
<reference evidence="9 10" key="1">
    <citation type="journal article" date="2015" name="Geomicrobiol. J.">
        <title>Caldisalinibacter kiritimatiensis gen. nov., sp. nov., a moderately thermohalophilic thiosulfate-reducing bacterium from a hypersaline microbial mat.</title>
        <authorList>
            <person name="Ben Hania W."/>
            <person name="Joseph M."/>
            <person name="Fiebig A."/>
            <person name="Bunk B."/>
            <person name="Klenk H.-P."/>
            <person name="Fardeau M.-L."/>
            <person name="Spring S."/>
        </authorList>
    </citation>
    <scope>NUCLEOTIDE SEQUENCE [LARGE SCALE GENOMIC DNA]</scope>
    <source>
        <strain evidence="9 10">L21-TH-D2</strain>
    </source>
</reference>
<dbReference type="PANTHER" id="PTHR33284">
    <property type="entry name" value="RIBOSOMAL PROTEIN L25/GLN-TRNA SYNTHETASE, ANTI-CODON-BINDING DOMAIN-CONTAINING PROTEIN"/>
    <property type="match status" value="1"/>
</dbReference>
<dbReference type="NCBIfam" id="TIGR00731">
    <property type="entry name" value="bL25_bact_ctc"/>
    <property type="match status" value="1"/>
</dbReference>
<name>R1ATW9_9FIRM</name>
<keyword evidence="1 5" id="KW-0699">rRNA-binding</keyword>
<evidence type="ECO:0000259" key="7">
    <source>
        <dbReference type="Pfam" id="PF01386"/>
    </source>
</evidence>
<dbReference type="InterPro" id="IPR020057">
    <property type="entry name" value="Ribosomal_bL25_b-dom"/>
</dbReference>
<dbReference type="GO" id="GO:0022625">
    <property type="term" value="C:cytosolic large ribosomal subunit"/>
    <property type="evidence" value="ECO:0007669"/>
    <property type="project" value="TreeGrafter"/>
</dbReference>
<dbReference type="PANTHER" id="PTHR33284:SF1">
    <property type="entry name" value="RIBOSOMAL PROTEIN L25_GLN-TRNA SYNTHETASE, ANTI-CODON-BINDING DOMAIN-CONTAINING PROTEIN"/>
    <property type="match status" value="1"/>
</dbReference>
<dbReference type="EMBL" id="ARZA01000143">
    <property type="protein sequence ID" value="EOD00578.1"/>
    <property type="molecule type" value="Genomic_DNA"/>
</dbReference>
<keyword evidence="2 5" id="KW-0694">RNA-binding</keyword>
<dbReference type="Pfam" id="PF01386">
    <property type="entry name" value="Ribosomal_L25p"/>
    <property type="match status" value="1"/>
</dbReference>
<dbReference type="STRING" id="1304284.L21TH_1378"/>
<feature type="domain" description="Large ribosomal subunit protein bL25 beta" evidence="8">
    <location>
        <begin position="100"/>
        <end position="182"/>
    </location>
</feature>